<comment type="caution">
    <text evidence="3">The sequence shown here is derived from an EMBL/GenBank/DDBJ whole genome shotgun (WGS) entry which is preliminary data.</text>
</comment>
<dbReference type="AlphaFoldDB" id="A0A023BMV4"/>
<evidence type="ECO:0000256" key="1">
    <source>
        <dbReference type="ARBA" id="ARBA00023125"/>
    </source>
</evidence>
<dbReference type="EMBL" id="AQRA01000025">
    <property type="protein sequence ID" value="EZH71289.1"/>
    <property type="molecule type" value="Genomic_DNA"/>
</dbReference>
<accession>A0A023BMV4</accession>
<dbReference type="OrthoDB" id="881869at2"/>
<dbReference type="eggNOG" id="COG1396">
    <property type="taxonomic scope" value="Bacteria"/>
</dbReference>
<organism evidence="3 4">
    <name type="scientific">Aquimarina atlantica</name>
    <dbReference type="NCBI Taxonomy" id="1317122"/>
    <lineage>
        <taxon>Bacteria</taxon>
        <taxon>Pseudomonadati</taxon>
        <taxon>Bacteroidota</taxon>
        <taxon>Flavobacteriia</taxon>
        <taxon>Flavobacteriales</taxon>
        <taxon>Flavobacteriaceae</taxon>
        <taxon>Aquimarina</taxon>
    </lineage>
</organism>
<dbReference type="GO" id="GO:0003677">
    <property type="term" value="F:DNA binding"/>
    <property type="evidence" value="ECO:0007669"/>
    <property type="project" value="UniProtKB-KW"/>
</dbReference>
<dbReference type="PROSITE" id="PS50943">
    <property type="entry name" value="HTH_CROC1"/>
    <property type="match status" value="1"/>
</dbReference>
<dbReference type="Gene3D" id="1.10.260.40">
    <property type="entry name" value="lambda repressor-like DNA-binding domains"/>
    <property type="match status" value="1"/>
</dbReference>
<dbReference type="Proteomes" id="UP000023541">
    <property type="component" value="Unassembled WGS sequence"/>
</dbReference>
<gene>
    <name evidence="3" type="ORF">ATO12_11035</name>
</gene>
<dbReference type="SMART" id="SM00530">
    <property type="entry name" value="HTH_XRE"/>
    <property type="match status" value="1"/>
</dbReference>
<reference evidence="3 4" key="1">
    <citation type="submission" date="2014-04" db="EMBL/GenBank/DDBJ databases">
        <title>Aquimarina sp. 22II-S11-z7 Genome Sequencing.</title>
        <authorList>
            <person name="Lai Q."/>
        </authorList>
    </citation>
    <scope>NUCLEOTIDE SEQUENCE [LARGE SCALE GENOMIC DNA]</scope>
    <source>
        <strain evidence="3 4">22II-S11-z7</strain>
    </source>
</reference>
<feature type="domain" description="HTH cro/C1-type" evidence="2">
    <location>
        <begin position="7"/>
        <end position="61"/>
    </location>
</feature>
<dbReference type="InterPro" id="IPR049639">
    <property type="entry name" value="RstR"/>
</dbReference>
<dbReference type="STRING" id="1317122.ATO12_11035"/>
<proteinExistence type="predicted"/>
<dbReference type="InterPro" id="IPR010982">
    <property type="entry name" value="Lambda_DNA-bd_dom_sf"/>
</dbReference>
<dbReference type="RefSeq" id="WP_034247682.1">
    <property type="nucleotide sequence ID" value="NZ_AQRA01000025.1"/>
</dbReference>
<sequence length="109" mass="12472">MKFAERLQELRKKNKFSQEELAKQVDIHVNVLGRYERGDSNPSIETATKLADSLNVSLDFLVGKTELLVDESITNKILTIQKLPEKDREHILFALDAMIRDAKARLAYS</sequence>
<evidence type="ECO:0000313" key="4">
    <source>
        <dbReference type="Proteomes" id="UP000023541"/>
    </source>
</evidence>
<evidence type="ECO:0000259" key="2">
    <source>
        <dbReference type="PROSITE" id="PS50943"/>
    </source>
</evidence>
<dbReference type="PANTHER" id="PTHR46558:SF11">
    <property type="entry name" value="HTH-TYPE TRANSCRIPTIONAL REGULATOR XRE"/>
    <property type="match status" value="1"/>
</dbReference>
<dbReference type="InterPro" id="IPR001387">
    <property type="entry name" value="Cro/C1-type_HTH"/>
</dbReference>
<name>A0A023BMV4_9FLAO</name>
<keyword evidence="1" id="KW-0238">DNA-binding</keyword>
<protein>
    <recommendedName>
        <fullName evidence="2">HTH cro/C1-type domain-containing protein</fullName>
    </recommendedName>
</protein>
<dbReference type="NCBIfam" id="NF041951">
    <property type="entry name" value="phage_RstR"/>
    <property type="match status" value="1"/>
</dbReference>
<dbReference type="SUPFAM" id="SSF47413">
    <property type="entry name" value="lambda repressor-like DNA-binding domains"/>
    <property type="match status" value="1"/>
</dbReference>
<keyword evidence="4" id="KW-1185">Reference proteome</keyword>
<dbReference type="Pfam" id="PF01381">
    <property type="entry name" value="HTH_3"/>
    <property type="match status" value="1"/>
</dbReference>
<dbReference type="CDD" id="cd00093">
    <property type="entry name" value="HTH_XRE"/>
    <property type="match status" value="1"/>
</dbReference>
<dbReference type="PANTHER" id="PTHR46558">
    <property type="entry name" value="TRACRIPTIONAL REGULATORY PROTEIN-RELATED-RELATED"/>
    <property type="match status" value="1"/>
</dbReference>
<evidence type="ECO:0000313" key="3">
    <source>
        <dbReference type="EMBL" id="EZH71289.1"/>
    </source>
</evidence>